<sequence>MKERRTEEEDNRPRTEQTARKTTEGGSTVGEEELEFLLLGSRSGV</sequence>
<evidence type="ECO:0000256" key="1">
    <source>
        <dbReference type="SAM" id="MobiDB-lite"/>
    </source>
</evidence>
<accession>A0A392VV57</accession>
<organism evidence="2 3">
    <name type="scientific">Trifolium medium</name>
    <dbReference type="NCBI Taxonomy" id="97028"/>
    <lineage>
        <taxon>Eukaryota</taxon>
        <taxon>Viridiplantae</taxon>
        <taxon>Streptophyta</taxon>
        <taxon>Embryophyta</taxon>
        <taxon>Tracheophyta</taxon>
        <taxon>Spermatophyta</taxon>
        <taxon>Magnoliopsida</taxon>
        <taxon>eudicotyledons</taxon>
        <taxon>Gunneridae</taxon>
        <taxon>Pentapetalae</taxon>
        <taxon>rosids</taxon>
        <taxon>fabids</taxon>
        <taxon>Fabales</taxon>
        <taxon>Fabaceae</taxon>
        <taxon>Papilionoideae</taxon>
        <taxon>50 kb inversion clade</taxon>
        <taxon>NPAAA clade</taxon>
        <taxon>Hologalegina</taxon>
        <taxon>IRL clade</taxon>
        <taxon>Trifolieae</taxon>
        <taxon>Trifolium</taxon>
    </lineage>
</organism>
<comment type="caution">
    <text evidence="2">The sequence shown here is derived from an EMBL/GenBank/DDBJ whole genome shotgun (WGS) entry which is preliminary data.</text>
</comment>
<name>A0A392VV57_9FABA</name>
<dbReference type="Proteomes" id="UP000265520">
    <property type="component" value="Unassembled WGS sequence"/>
</dbReference>
<feature type="region of interest" description="Disordered" evidence="1">
    <location>
        <begin position="1"/>
        <end position="45"/>
    </location>
</feature>
<proteinExistence type="predicted"/>
<evidence type="ECO:0000313" key="2">
    <source>
        <dbReference type="EMBL" id="MCI92288.1"/>
    </source>
</evidence>
<dbReference type="AlphaFoldDB" id="A0A392VV57"/>
<feature type="compositionally biased region" description="Basic and acidic residues" evidence="1">
    <location>
        <begin position="1"/>
        <end position="23"/>
    </location>
</feature>
<dbReference type="EMBL" id="LXQA011296226">
    <property type="protein sequence ID" value="MCI92288.1"/>
    <property type="molecule type" value="Genomic_DNA"/>
</dbReference>
<protein>
    <submittedName>
        <fullName evidence="2">Uncharacterized protein</fullName>
    </submittedName>
</protein>
<keyword evidence="3" id="KW-1185">Reference proteome</keyword>
<reference evidence="2 3" key="1">
    <citation type="journal article" date="2018" name="Front. Plant Sci.">
        <title>Red Clover (Trifolium pratense) and Zigzag Clover (T. medium) - A Picture of Genomic Similarities and Differences.</title>
        <authorList>
            <person name="Dluhosova J."/>
            <person name="Istvanek J."/>
            <person name="Nedelnik J."/>
            <person name="Repkova J."/>
        </authorList>
    </citation>
    <scope>NUCLEOTIDE SEQUENCE [LARGE SCALE GENOMIC DNA]</scope>
    <source>
        <strain evidence="3">cv. 10/8</strain>
        <tissue evidence="2">Leaf</tissue>
    </source>
</reference>
<evidence type="ECO:0000313" key="3">
    <source>
        <dbReference type="Proteomes" id="UP000265520"/>
    </source>
</evidence>